<proteinExistence type="predicted"/>
<gene>
    <name evidence="1" type="ORF">TIFTF001_044604</name>
</gene>
<reference evidence="1" key="1">
    <citation type="submission" date="2023-07" db="EMBL/GenBank/DDBJ databases">
        <title>draft genome sequence of fig (Ficus carica).</title>
        <authorList>
            <person name="Takahashi T."/>
            <person name="Nishimura K."/>
        </authorList>
    </citation>
    <scope>NUCLEOTIDE SEQUENCE</scope>
</reference>
<accession>A0AA88CVA4</accession>
<name>A0AA88CVA4_FICCA</name>
<organism evidence="1 2">
    <name type="scientific">Ficus carica</name>
    <name type="common">Common fig</name>
    <dbReference type="NCBI Taxonomy" id="3494"/>
    <lineage>
        <taxon>Eukaryota</taxon>
        <taxon>Viridiplantae</taxon>
        <taxon>Streptophyta</taxon>
        <taxon>Embryophyta</taxon>
        <taxon>Tracheophyta</taxon>
        <taxon>Spermatophyta</taxon>
        <taxon>Magnoliopsida</taxon>
        <taxon>eudicotyledons</taxon>
        <taxon>Gunneridae</taxon>
        <taxon>Pentapetalae</taxon>
        <taxon>rosids</taxon>
        <taxon>fabids</taxon>
        <taxon>Rosales</taxon>
        <taxon>Moraceae</taxon>
        <taxon>Ficeae</taxon>
        <taxon>Ficus</taxon>
    </lineage>
</organism>
<protein>
    <submittedName>
        <fullName evidence="1">Uncharacterized protein</fullName>
    </submittedName>
</protein>
<dbReference type="Proteomes" id="UP001187192">
    <property type="component" value="Unassembled WGS sequence"/>
</dbReference>
<sequence>MTGASLTSDTANANKLSATKCYMECAMEYAKCYEVLYATVSRFIVVVLAERKLTVLRLCCRYTIMDPAQVEENRDTVTSFYESHPLIFDGRRWTVFIAAWLYDMETIFHICHIEAYLQVSLASRCLVVDARLWWMTLGERAMLSRTWTHFRTLVIACFGPVPDEGANESHRDLEIYRAMHLDRYFNFVAD</sequence>
<evidence type="ECO:0000313" key="1">
    <source>
        <dbReference type="EMBL" id="GMN31661.1"/>
    </source>
</evidence>
<evidence type="ECO:0000313" key="2">
    <source>
        <dbReference type="Proteomes" id="UP001187192"/>
    </source>
</evidence>
<dbReference type="EMBL" id="BTGU01003396">
    <property type="protein sequence ID" value="GMN31661.1"/>
    <property type="molecule type" value="Genomic_DNA"/>
</dbReference>
<keyword evidence="2" id="KW-1185">Reference proteome</keyword>
<dbReference type="AlphaFoldDB" id="A0AA88CVA4"/>
<comment type="caution">
    <text evidence="1">The sequence shown here is derived from an EMBL/GenBank/DDBJ whole genome shotgun (WGS) entry which is preliminary data.</text>
</comment>